<feature type="non-terminal residue" evidence="2">
    <location>
        <position position="1"/>
    </location>
</feature>
<evidence type="ECO:0000259" key="1">
    <source>
        <dbReference type="Pfam" id="PF05699"/>
    </source>
</evidence>
<feature type="domain" description="HAT C-terminal dimerisation" evidence="1">
    <location>
        <begin position="52"/>
        <end position="93"/>
    </location>
</feature>
<evidence type="ECO:0000313" key="3">
    <source>
        <dbReference type="Proteomes" id="UP000478052"/>
    </source>
</evidence>
<dbReference type="OrthoDB" id="6618661at2759"/>
<dbReference type="InterPro" id="IPR008906">
    <property type="entry name" value="HATC_C_dom"/>
</dbReference>
<dbReference type="EMBL" id="VUJU01002230">
    <property type="protein sequence ID" value="KAF0762059.1"/>
    <property type="molecule type" value="Genomic_DNA"/>
</dbReference>
<dbReference type="Proteomes" id="UP000478052">
    <property type="component" value="Unassembled WGS sequence"/>
</dbReference>
<sequence length="117" mass="13717">KLIPNLLNKFKPSYNDFEKCIDFYKNVLPSYNTFKPEFNVWTEKWKNVPEITLPISTASSERSFSTLKRLKSYLRNSTSENRLTGLALMSIHRSILIDTQEVINKFANLPRKLDFVL</sequence>
<comment type="caution">
    <text evidence="2">The sequence shown here is derived from an EMBL/GenBank/DDBJ whole genome shotgun (WGS) entry which is preliminary data.</text>
</comment>
<proteinExistence type="predicted"/>
<dbReference type="InterPro" id="IPR052958">
    <property type="entry name" value="IFN-induced_PKR_regulator"/>
</dbReference>
<dbReference type="Pfam" id="PF05699">
    <property type="entry name" value="Dimer_Tnp_hAT"/>
    <property type="match status" value="1"/>
</dbReference>
<protein>
    <submittedName>
        <fullName evidence="2">52 kDa repressor of the inhibitor of the protein kinase-like</fullName>
    </submittedName>
</protein>
<dbReference type="GO" id="GO:0046983">
    <property type="term" value="F:protein dimerization activity"/>
    <property type="evidence" value="ECO:0007669"/>
    <property type="project" value="InterPro"/>
</dbReference>
<gene>
    <name evidence="2" type="ORF">FWK35_00015826</name>
</gene>
<evidence type="ECO:0000313" key="2">
    <source>
        <dbReference type="EMBL" id="KAF0762059.1"/>
    </source>
</evidence>
<name>A0A6G0YVJ1_APHCR</name>
<dbReference type="AlphaFoldDB" id="A0A6G0YVJ1"/>
<accession>A0A6G0YVJ1</accession>
<organism evidence="2 3">
    <name type="scientific">Aphis craccivora</name>
    <name type="common">Cowpea aphid</name>
    <dbReference type="NCBI Taxonomy" id="307492"/>
    <lineage>
        <taxon>Eukaryota</taxon>
        <taxon>Metazoa</taxon>
        <taxon>Ecdysozoa</taxon>
        <taxon>Arthropoda</taxon>
        <taxon>Hexapoda</taxon>
        <taxon>Insecta</taxon>
        <taxon>Pterygota</taxon>
        <taxon>Neoptera</taxon>
        <taxon>Paraneoptera</taxon>
        <taxon>Hemiptera</taxon>
        <taxon>Sternorrhyncha</taxon>
        <taxon>Aphidomorpha</taxon>
        <taxon>Aphidoidea</taxon>
        <taxon>Aphididae</taxon>
        <taxon>Aphidini</taxon>
        <taxon>Aphis</taxon>
        <taxon>Aphis</taxon>
    </lineage>
</organism>
<keyword evidence="3" id="KW-1185">Reference proteome</keyword>
<dbReference type="PANTHER" id="PTHR46289">
    <property type="entry name" value="52 KDA REPRESSOR OF THE INHIBITOR OF THE PROTEIN KINASE-LIKE PROTEIN-RELATED"/>
    <property type="match status" value="1"/>
</dbReference>
<dbReference type="PANTHER" id="PTHR46289:SF14">
    <property type="entry name" value="DUF4371 DOMAIN-CONTAINING PROTEIN"/>
    <property type="match status" value="1"/>
</dbReference>
<reference evidence="2 3" key="1">
    <citation type="submission" date="2019-08" db="EMBL/GenBank/DDBJ databases">
        <title>Whole genome of Aphis craccivora.</title>
        <authorList>
            <person name="Voronova N.V."/>
            <person name="Shulinski R.S."/>
            <person name="Bandarenka Y.V."/>
            <person name="Zhorov D.G."/>
            <person name="Warner D."/>
        </authorList>
    </citation>
    <scope>NUCLEOTIDE SEQUENCE [LARGE SCALE GENOMIC DNA]</scope>
    <source>
        <strain evidence="2">180601</strain>
        <tissue evidence="2">Whole Body</tissue>
    </source>
</reference>